<keyword evidence="3" id="KW-0472">Membrane</keyword>
<feature type="chain" id="PRO_5011958111" evidence="7">
    <location>
        <begin position="21"/>
        <end position="436"/>
    </location>
</feature>
<dbReference type="SUPFAM" id="SSF53850">
    <property type="entry name" value="Periplasmic binding protein-like II"/>
    <property type="match status" value="1"/>
</dbReference>
<proteinExistence type="predicted"/>
<keyword evidence="1" id="KW-1003">Cell membrane</keyword>
<evidence type="ECO:0000256" key="6">
    <source>
        <dbReference type="SAM" id="MobiDB-lite"/>
    </source>
</evidence>
<dbReference type="PANTHER" id="PTHR43649">
    <property type="entry name" value="ARABINOSE-BINDING PROTEIN-RELATED"/>
    <property type="match status" value="1"/>
</dbReference>
<evidence type="ECO:0000256" key="4">
    <source>
        <dbReference type="ARBA" id="ARBA00023139"/>
    </source>
</evidence>
<keyword evidence="5" id="KW-0449">Lipoprotein</keyword>
<dbReference type="Pfam" id="PF01547">
    <property type="entry name" value="SBP_bac_1"/>
    <property type="match status" value="1"/>
</dbReference>
<keyword evidence="2 7" id="KW-0732">Signal</keyword>
<evidence type="ECO:0000256" key="7">
    <source>
        <dbReference type="SAM" id="SignalP"/>
    </source>
</evidence>
<reference evidence="8 9" key="1">
    <citation type="submission" date="2016-12" db="EMBL/GenBank/DDBJ databases">
        <authorList>
            <person name="Song W.-J."/>
            <person name="Kurnit D.M."/>
        </authorList>
    </citation>
    <scope>NUCLEOTIDE SEQUENCE [LARGE SCALE GENOMIC DNA]</scope>
    <source>
        <strain evidence="8 9">DSM 12503</strain>
    </source>
</reference>
<dbReference type="RefSeq" id="WP_073589984.1">
    <property type="nucleotide sequence ID" value="NZ_FRFD01000010.1"/>
</dbReference>
<feature type="region of interest" description="Disordered" evidence="6">
    <location>
        <begin position="25"/>
        <end position="45"/>
    </location>
</feature>
<evidence type="ECO:0000313" key="9">
    <source>
        <dbReference type="Proteomes" id="UP000184612"/>
    </source>
</evidence>
<dbReference type="STRING" id="1121345.SAMN02745217_03323"/>
<evidence type="ECO:0000313" key="8">
    <source>
        <dbReference type="EMBL" id="SHO51771.1"/>
    </source>
</evidence>
<dbReference type="Proteomes" id="UP000184612">
    <property type="component" value="Unassembled WGS sequence"/>
</dbReference>
<accession>A0A1M7YGQ3</accession>
<feature type="compositionally biased region" description="Basic and acidic residues" evidence="6">
    <location>
        <begin position="28"/>
        <end position="45"/>
    </location>
</feature>
<gene>
    <name evidence="8" type="ORF">SAMN02745217_03323</name>
</gene>
<evidence type="ECO:0000256" key="5">
    <source>
        <dbReference type="ARBA" id="ARBA00023288"/>
    </source>
</evidence>
<dbReference type="OrthoDB" id="362670at2"/>
<keyword evidence="4" id="KW-0564">Palmitate</keyword>
<keyword evidence="9" id="KW-1185">Reference proteome</keyword>
<feature type="signal peptide" evidence="7">
    <location>
        <begin position="1"/>
        <end position="20"/>
    </location>
</feature>
<protein>
    <submittedName>
        <fullName evidence="8">ABC-type glycerol-3-phosphate transport system, substrate-binding protein</fullName>
    </submittedName>
</protein>
<organism evidence="8 9">
    <name type="scientific">Anaerocolumna xylanovorans DSM 12503</name>
    <dbReference type="NCBI Taxonomy" id="1121345"/>
    <lineage>
        <taxon>Bacteria</taxon>
        <taxon>Bacillati</taxon>
        <taxon>Bacillota</taxon>
        <taxon>Clostridia</taxon>
        <taxon>Lachnospirales</taxon>
        <taxon>Lachnospiraceae</taxon>
        <taxon>Anaerocolumna</taxon>
    </lineage>
</organism>
<dbReference type="Gene3D" id="3.40.190.10">
    <property type="entry name" value="Periplasmic binding protein-like II"/>
    <property type="match status" value="2"/>
</dbReference>
<evidence type="ECO:0000256" key="3">
    <source>
        <dbReference type="ARBA" id="ARBA00023136"/>
    </source>
</evidence>
<dbReference type="InterPro" id="IPR050490">
    <property type="entry name" value="Bact_solute-bd_prot1"/>
</dbReference>
<name>A0A1M7YGQ3_9FIRM</name>
<sequence>MKMRKGIALLICLVLIVISAAGCGKTSGTEEKNNKETADNTGKETNTDKKVKLEILSLKTEEGPKKAFEEMFKGFQKDHPNVEFDIQSMTSDELKTTLRARAASEEMPDIITWMKEVEPEYLADLSGESFIQNLNADSVTAANAIYDKGTYAMPVDNGYIGLYYNKDVLTANGLEVPKTVTELKKACETLKANGITPFASSLSDLSVPYMSLIALFSETVFGANPDWSTQRDAGEVSIQEDSNWKAAFDLHKEFVYDYSDRDAAYNQTYDDCAALLANGKVAFYGNGSWALSGIRDVKQDANIGLMAFPISDNEKDAKLLCFPDTSLSICAGSKNADVAKEFLAYVASADAGKIWSENVKVSSTVTGVNVDYDPIATDINYYLTNNLFTPYGDRVLRSVFTDKLWEIYSYYMLGEYDWNTLAKELDNAWDIAMKAQ</sequence>
<dbReference type="PROSITE" id="PS51257">
    <property type="entry name" value="PROKAR_LIPOPROTEIN"/>
    <property type="match status" value="1"/>
</dbReference>
<dbReference type="InterPro" id="IPR006059">
    <property type="entry name" value="SBP"/>
</dbReference>
<evidence type="ECO:0000256" key="2">
    <source>
        <dbReference type="ARBA" id="ARBA00022729"/>
    </source>
</evidence>
<dbReference type="AlphaFoldDB" id="A0A1M7YGQ3"/>
<dbReference type="EMBL" id="FRFD01000010">
    <property type="protein sequence ID" value="SHO51771.1"/>
    <property type="molecule type" value="Genomic_DNA"/>
</dbReference>
<dbReference type="PANTHER" id="PTHR43649:SF33">
    <property type="entry name" value="POLYGALACTURONAN_RHAMNOGALACTURONAN-BINDING PROTEIN YTCQ"/>
    <property type="match status" value="1"/>
</dbReference>
<evidence type="ECO:0000256" key="1">
    <source>
        <dbReference type="ARBA" id="ARBA00022475"/>
    </source>
</evidence>